<gene>
    <name evidence="2" type="ORF">SDC9_70287</name>
</gene>
<evidence type="ECO:0008006" key="3">
    <source>
        <dbReference type="Google" id="ProtNLM"/>
    </source>
</evidence>
<evidence type="ECO:0000313" key="2">
    <source>
        <dbReference type="EMBL" id="MPM23813.1"/>
    </source>
</evidence>
<feature type="transmembrane region" description="Helical" evidence="1">
    <location>
        <begin position="305"/>
        <end position="323"/>
    </location>
</feature>
<accession>A0A644YB82</accession>
<organism evidence="2">
    <name type="scientific">bioreactor metagenome</name>
    <dbReference type="NCBI Taxonomy" id="1076179"/>
    <lineage>
        <taxon>unclassified sequences</taxon>
        <taxon>metagenomes</taxon>
        <taxon>ecological metagenomes</taxon>
    </lineage>
</organism>
<dbReference type="EMBL" id="VSSQ01004119">
    <property type="protein sequence ID" value="MPM23813.1"/>
    <property type="molecule type" value="Genomic_DNA"/>
</dbReference>
<sequence length="326" mass="36658">MGHRNKKYQFVVSPFFLGFIVLSLIVSALYIHVGAVKDQWIPAIISFVEIDSVSENFSNMLALLFLLLSALSLYILNEKVMTIGSKGAVLPMMYLVFTLISPQAVYFSGASVAAFLIIWSVYYSIHSKNGEKEFFLAGFFIASAAIFEPVVSLMIPFVILFSFSGRSFTLRGLVTIIISVLIPFFFLLSLRYIFFQDALDFAEIFVDDIVKIESISLIQKKIADYAVLSVILLLSVLSLFSVLRYVNRYKIIKSMALNRFFAILISGSVILLLYPSIRDYFAPVIAVPVSVIITDALCEQDKNTGKRVIFLIMIIFILISRVAEFI</sequence>
<name>A0A644YB82_9ZZZZ</name>
<protein>
    <recommendedName>
        <fullName evidence="3">Glycosyltransferase RgtA/B/C/D-like domain-containing protein</fullName>
    </recommendedName>
</protein>
<comment type="caution">
    <text evidence="2">The sequence shown here is derived from an EMBL/GenBank/DDBJ whole genome shotgun (WGS) entry which is preliminary data.</text>
</comment>
<feature type="transmembrane region" description="Helical" evidence="1">
    <location>
        <begin position="57"/>
        <end position="77"/>
    </location>
</feature>
<feature type="transmembrane region" description="Helical" evidence="1">
    <location>
        <begin position="134"/>
        <end position="161"/>
    </location>
</feature>
<keyword evidence="1" id="KW-0472">Membrane</keyword>
<keyword evidence="1" id="KW-1133">Transmembrane helix</keyword>
<feature type="transmembrane region" description="Helical" evidence="1">
    <location>
        <begin position="257"/>
        <end position="274"/>
    </location>
</feature>
<dbReference type="InterPro" id="IPR045625">
    <property type="entry name" value="DUF6427"/>
</dbReference>
<keyword evidence="1" id="KW-0812">Transmembrane</keyword>
<reference evidence="2" key="1">
    <citation type="submission" date="2019-08" db="EMBL/GenBank/DDBJ databases">
        <authorList>
            <person name="Kucharzyk K."/>
            <person name="Murdoch R.W."/>
            <person name="Higgins S."/>
            <person name="Loffler F."/>
        </authorList>
    </citation>
    <scope>NUCLEOTIDE SEQUENCE</scope>
</reference>
<dbReference type="Pfam" id="PF19992">
    <property type="entry name" value="DUF6427"/>
    <property type="match status" value="1"/>
</dbReference>
<feature type="transmembrane region" description="Helical" evidence="1">
    <location>
        <begin position="173"/>
        <end position="194"/>
    </location>
</feature>
<feature type="transmembrane region" description="Helical" evidence="1">
    <location>
        <begin position="225"/>
        <end position="245"/>
    </location>
</feature>
<dbReference type="AlphaFoldDB" id="A0A644YB82"/>
<evidence type="ECO:0000256" key="1">
    <source>
        <dbReference type="SAM" id="Phobius"/>
    </source>
</evidence>
<feature type="transmembrane region" description="Helical" evidence="1">
    <location>
        <begin position="89"/>
        <end position="122"/>
    </location>
</feature>
<proteinExistence type="predicted"/>
<feature type="transmembrane region" description="Helical" evidence="1">
    <location>
        <begin position="12"/>
        <end position="33"/>
    </location>
</feature>